<reference evidence="2 3" key="1">
    <citation type="submission" date="2019-04" db="EMBL/GenBank/DDBJ databases">
        <title>Cohnella sp. nov., isolated from soil.</title>
        <authorList>
            <person name="Kim W."/>
        </authorList>
    </citation>
    <scope>NUCLEOTIDE SEQUENCE [LARGE SCALE GENOMIC DNA]</scope>
    <source>
        <strain evidence="2 3">CAU 1483</strain>
    </source>
</reference>
<organism evidence="2 3">
    <name type="scientific">Cohnella pontilimi</name>
    <dbReference type="NCBI Taxonomy" id="2564100"/>
    <lineage>
        <taxon>Bacteria</taxon>
        <taxon>Bacillati</taxon>
        <taxon>Bacillota</taxon>
        <taxon>Bacilli</taxon>
        <taxon>Bacillales</taxon>
        <taxon>Paenibacillaceae</taxon>
        <taxon>Cohnella</taxon>
    </lineage>
</organism>
<protein>
    <submittedName>
        <fullName evidence="2">Transposase</fullName>
    </submittedName>
</protein>
<dbReference type="AlphaFoldDB" id="A0A4U0F5F4"/>
<dbReference type="Proteomes" id="UP000309673">
    <property type="component" value="Unassembled WGS sequence"/>
</dbReference>
<dbReference type="OrthoDB" id="9769409at2"/>
<comment type="caution">
    <text evidence="2">The sequence shown here is derived from an EMBL/GenBank/DDBJ whole genome shotgun (WGS) entry which is preliminary data.</text>
</comment>
<gene>
    <name evidence="2" type="ORF">E5161_17935</name>
</gene>
<proteinExistence type="predicted"/>
<evidence type="ECO:0000313" key="2">
    <source>
        <dbReference type="EMBL" id="TJY39823.1"/>
    </source>
</evidence>
<dbReference type="EMBL" id="SUPK01000009">
    <property type="protein sequence ID" value="TJY39823.1"/>
    <property type="molecule type" value="Genomic_DNA"/>
</dbReference>
<dbReference type="InterPro" id="IPR024442">
    <property type="entry name" value="Transposase_Zn_ribbon"/>
</dbReference>
<feature type="domain" description="Transposase zinc-ribbon" evidence="1">
    <location>
        <begin position="14"/>
        <end position="60"/>
    </location>
</feature>
<dbReference type="Pfam" id="PF12760">
    <property type="entry name" value="Zn_ribbon_IS1595"/>
    <property type="match status" value="1"/>
</dbReference>
<evidence type="ECO:0000313" key="3">
    <source>
        <dbReference type="Proteomes" id="UP000309673"/>
    </source>
</evidence>
<accession>A0A4U0F5F4</accession>
<sequence length="304" mass="34906">MQSFWEEACSLYETEEDFIQLLYKLKWPEGFRCPDCGHKHAYLIGTRRLPLYQCSACDTQTSLIAGTVMQGSRTPLRLWFQAISLHTRPEGVNAVQLSQAIKVTYKTAWLICHKIRHAMQRQNCHEMLTGLIRITDAKLFPRTTGSSAWHEQEQSVFVAASADEAGQIERIKIKKQNKHVLKNCYESPKVEPFISEVVDPNLAEKVTVSRHYFGGKRDYVLLNIAQKAQNALARTFRGVSPKHLQVYLDQFCYVFNRVNRPLLQELRMACSSGPCITYPALIGATAATRYRFRKRKTMAWREAS</sequence>
<keyword evidence="3" id="KW-1185">Reference proteome</keyword>
<name>A0A4U0F5F4_9BACL</name>
<evidence type="ECO:0000259" key="1">
    <source>
        <dbReference type="Pfam" id="PF12760"/>
    </source>
</evidence>